<feature type="compositionally biased region" description="Basic residues" evidence="1">
    <location>
        <begin position="49"/>
        <end position="59"/>
    </location>
</feature>
<keyword evidence="3" id="KW-1185">Reference proteome</keyword>
<feature type="compositionally biased region" description="Pro residues" evidence="1">
    <location>
        <begin position="63"/>
        <end position="78"/>
    </location>
</feature>
<dbReference type="AlphaFoldDB" id="A0A8J6HTV2"/>
<feature type="region of interest" description="Disordered" evidence="1">
    <location>
        <begin position="1"/>
        <end position="111"/>
    </location>
</feature>
<feature type="compositionally biased region" description="Low complexity" evidence="1">
    <location>
        <begin position="79"/>
        <end position="92"/>
    </location>
</feature>
<feature type="compositionally biased region" description="Basic and acidic residues" evidence="1">
    <location>
        <begin position="10"/>
        <end position="24"/>
    </location>
</feature>
<accession>A0A8J6HTV2</accession>
<evidence type="ECO:0000313" key="2">
    <source>
        <dbReference type="EMBL" id="KAH0820635.1"/>
    </source>
</evidence>
<reference evidence="2" key="1">
    <citation type="journal article" date="2020" name="J Insects Food Feed">
        <title>The yellow mealworm (Tenebrio molitor) genome: a resource for the emerging insects as food and feed industry.</title>
        <authorList>
            <person name="Eriksson T."/>
            <person name="Andere A."/>
            <person name="Kelstrup H."/>
            <person name="Emery V."/>
            <person name="Picard C."/>
        </authorList>
    </citation>
    <scope>NUCLEOTIDE SEQUENCE</scope>
    <source>
        <strain evidence="2">Stoneville</strain>
        <tissue evidence="2">Whole head</tissue>
    </source>
</reference>
<feature type="compositionally biased region" description="Basic residues" evidence="1">
    <location>
        <begin position="182"/>
        <end position="194"/>
    </location>
</feature>
<evidence type="ECO:0000313" key="3">
    <source>
        <dbReference type="Proteomes" id="UP000719412"/>
    </source>
</evidence>
<feature type="compositionally biased region" description="Gly residues" evidence="1">
    <location>
        <begin position="33"/>
        <end position="48"/>
    </location>
</feature>
<feature type="region of interest" description="Disordered" evidence="1">
    <location>
        <begin position="156"/>
        <end position="246"/>
    </location>
</feature>
<organism evidence="2 3">
    <name type="scientific">Tenebrio molitor</name>
    <name type="common">Yellow mealworm beetle</name>
    <dbReference type="NCBI Taxonomy" id="7067"/>
    <lineage>
        <taxon>Eukaryota</taxon>
        <taxon>Metazoa</taxon>
        <taxon>Ecdysozoa</taxon>
        <taxon>Arthropoda</taxon>
        <taxon>Hexapoda</taxon>
        <taxon>Insecta</taxon>
        <taxon>Pterygota</taxon>
        <taxon>Neoptera</taxon>
        <taxon>Endopterygota</taxon>
        <taxon>Coleoptera</taxon>
        <taxon>Polyphaga</taxon>
        <taxon>Cucujiformia</taxon>
        <taxon>Tenebrionidae</taxon>
        <taxon>Tenebrio</taxon>
    </lineage>
</organism>
<evidence type="ECO:0000256" key="1">
    <source>
        <dbReference type="SAM" id="MobiDB-lite"/>
    </source>
</evidence>
<protein>
    <submittedName>
        <fullName evidence="2">Uncharacterized protein</fullName>
    </submittedName>
</protein>
<reference evidence="2" key="2">
    <citation type="submission" date="2021-08" db="EMBL/GenBank/DDBJ databases">
        <authorList>
            <person name="Eriksson T."/>
        </authorList>
    </citation>
    <scope>NUCLEOTIDE SEQUENCE</scope>
    <source>
        <strain evidence="2">Stoneville</strain>
        <tissue evidence="2">Whole head</tissue>
    </source>
</reference>
<proteinExistence type="predicted"/>
<gene>
    <name evidence="2" type="ORF">GEV33_002156</name>
</gene>
<dbReference type="Proteomes" id="UP000719412">
    <property type="component" value="Unassembled WGS sequence"/>
</dbReference>
<dbReference type="EMBL" id="JABDTM020011320">
    <property type="protein sequence ID" value="KAH0820635.1"/>
    <property type="molecule type" value="Genomic_DNA"/>
</dbReference>
<comment type="caution">
    <text evidence="2">The sequence shown here is derived from an EMBL/GenBank/DDBJ whole genome shotgun (WGS) entry which is preliminary data.</text>
</comment>
<sequence length="246" mass="27367">MRRPRKARGKREVEEKAGGHRRDFSFSGDRTNQGGGGEELQPVRGGGQRGRRNGNQRHYHVPDPQPLPSHEPPAPPAGVPGTPDNPGAGAVPPVRPPPPPLSTATTGDKKPVLVMFNFVKTAVSMTFPSPRKPENWSFLREEPRKVEEDFSFKFHQPERTRFPVSRLNLDHRRRKEGAADKKARRRRKPRRPTPPHREEEPSEGATLRDPPFPRKAVAVGELCSARSPGIVGRKKHGFRGGFGGRG</sequence>
<name>A0A8J6HTV2_TENMO</name>